<evidence type="ECO:0000313" key="3">
    <source>
        <dbReference type="EMBL" id="MFC0687048.1"/>
    </source>
</evidence>
<dbReference type="EMBL" id="JBHLTM010000081">
    <property type="protein sequence ID" value="MFC0687048.1"/>
    <property type="molecule type" value="Genomic_DNA"/>
</dbReference>
<dbReference type="Proteomes" id="UP001589858">
    <property type="component" value="Unassembled WGS sequence"/>
</dbReference>
<protein>
    <submittedName>
        <fullName evidence="3">Thioredoxin domain-containing protein</fullName>
    </submittedName>
</protein>
<dbReference type="SUPFAM" id="SSF52833">
    <property type="entry name" value="Thioredoxin-like"/>
    <property type="match status" value="1"/>
</dbReference>
<proteinExistence type="predicted"/>
<accession>A0ABV6SCQ4</accession>
<dbReference type="RefSeq" id="WP_267221079.1">
    <property type="nucleotide sequence ID" value="NZ_JAPCWC010000009.1"/>
</dbReference>
<dbReference type="Pfam" id="PF13462">
    <property type="entry name" value="Thioredoxin_4"/>
    <property type="match status" value="1"/>
</dbReference>
<evidence type="ECO:0000313" key="4">
    <source>
        <dbReference type="Proteomes" id="UP001589858"/>
    </source>
</evidence>
<keyword evidence="4" id="KW-1185">Reference proteome</keyword>
<feature type="signal peptide" evidence="1">
    <location>
        <begin position="1"/>
        <end position="28"/>
    </location>
</feature>
<organism evidence="3 4">
    <name type="scientific">Novosphingobium clariflavum</name>
    <dbReference type="NCBI Taxonomy" id="2029884"/>
    <lineage>
        <taxon>Bacteria</taxon>
        <taxon>Pseudomonadati</taxon>
        <taxon>Pseudomonadota</taxon>
        <taxon>Alphaproteobacteria</taxon>
        <taxon>Sphingomonadales</taxon>
        <taxon>Sphingomonadaceae</taxon>
        <taxon>Novosphingobium</taxon>
    </lineage>
</organism>
<evidence type="ECO:0000259" key="2">
    <source>
        <dbReference type="Pfam" id="PF13462"/>
    </source>
</evidence>
<keyword evidence="1" id="KW-0732">Signal</keyword>
<gene>
    <name evidence="3" type="ORF">ACFFF8_20910</name>
</gene>
<dbReference type="InterPro" id="IPR012336">
    <property type="entry name" value="Thioredoxin-like_fold"/>
</dbReference>
<dbReference type="Gene3D" id="3.40.30.10">
    <property type="entry name" value="Glutaredoxin"/>
    <property type="match status" value="1"/>
</dbReference>
<sequence>MMTISKSRAAKLGALVATALLATGAAPARKPAAKPAPTTANWAATVTITADGSHLLGNPRAATRVTEFVSYTCPHCAHFTKESDAPLRQGMVAKGQVALTITNLLRNPIDLTIAMLTTCGDPKRFVVRHNAFLATQDIWMAKLNTIGEDRQKLWYQGDIQARMRTIAADFDFYSMVAPWGVTHAKADQCINDKAAFAKLEQQQKTVQAVGANSTPSFVLDGKLLDAHDWAGLSQALSAKQAAQRKGSI</sequence>
<dbReference type="Gene3D" id="1.10.40.110">
    <property type="match status" value="1"/>
</dbReference>
<feature type="domain" description="Thioredoxin-like fold" evidence="2">
    <location>
        <begin position="51"/>
        <end position="236"/>
    </location>
</feature>
<dbReference type="InterPro" id="IPR036249">
    <property type="entry name" value="Thioredoxin-like_sf"/>
</dbReference>
<name>A0ABV6SCQ4_9SPHN</name>
<comment type="caution">
    <text evidence="3">The sequence shown here is derived from an EMBL/GenBank/DDBJ whole genome shotgun (WGS) entry which is preliminary data.</text>
</comment>
<evidence type="ECO:0000256" key="1">
    <source>
        <dbReference type="SAM" id="SignalP"/>
    </source>
</evidence>
<feature type="chain" id="PRO_5046830560" evidence="1">
    <location>
        <begin position="29"/>
        <end position="248"/>
    </location>
</feature>
<reference evidence="3 4" key="1">
    <citation type="submission" date="2024-09" db="EMBL/GenBank/DDBJ databases">
        <authorList>
            <person name="Sun Q."/>
            <person name="Mori K."/>
        </authorList>
    </citation>
    <scope>NUCLEOTIDE SEQUENCE [LARGE SCALE GENOMIC DNA]</scope>
    <source>
        <strain evidence="3 4">CICC 11035S</strain>
    </source>
</reference>